<accession>A0A2P2NM32</accession>
<reference evidence="1" key="1">
    <citation type="submission" date="2018-02" db="EMBL/GenBank/DDBJ databases">
        <title>Rhizophora mucronata_Transcriptome.</title>
        <authorList>
            <person name="Meera S.P."/>
            <person name="Sreeshan A."/>
            <person name="Augustine A."/>
        </authorList>
    </citation>
    <scope>NUCLEOTIDE SEQUENCE</scope>
    <source>
        <tissue evidence="1">Leaf</tissue>
    </source>
</reference>
<evidence type="ECO:0000313" key="1">
    <source>
        <dbReference type="EMBL" id="MBX43464.1"/>
    </source>
</evidence>
<organism evidence="1">
    <name type="scientific">Rhizophora mucronata</name>
    <name type="common">Asiatic mangrove</name>
    <dbReference type="NCBI Taxonomy" id="61149"/>
    <lineage>
        <taxon>Eukaryota</taxon>
        <taxon>Viridiplantae</taxon>
        <taxon>Streptophyta</taxon>
        <taxon>Embryophyta</taxon>
        <taxon>Tracheophyta</taxon>
        <taxon>Spermatophyta</taxon>
        <taxon>Magnoliopsida</taxon>
        <taxon>eudicotyledons</taxon>
        <taxon>Gunneridae</taxon>
        <taxon>Pentapetalae</taxon>
        <taxon>rosids</taxon>
        <taxon>fabids</taxon>
        <taxon>Malpighiales</taxon>
        <taxon>Rhizophoraceae</taxon>
        <taxon>Rhizophora</taxon>
    </lineage>
</organism>
<name>A0A2P2NM32_RHIMU</name>
<dbReference type="AlphaFoldDB" id="A0A2P2NM32"/>
<sequence length="17" mass="2097">MRFLLQAFLYCIVCRGY</sequence>
<proteinExistence type="predicted"/>
<dbReference type="EMBL" id="GGEC01062980">
    <property type="protein sequence ID" value="MBX43464.1"/>
    <property type="molecule type" value="Transcribed_RNA"/>
</dbReference>
<protein>
    <submittedName>
        <fullName evidence="1">Uncharacterized protein</fullName>
    </submittedName>
</protein>